<evidence type="ECO:0000256" key="7">
    <source>
        <dbReference type="SAM" id="SignalP"/>
    </source>
</evidence>
<protein>
    <submittedName>
        <fullName evidence="10">TonB-dependent receptor domain-containing protein</fullName>
    </submittedName>
</protein>
<evidence type="ECO:0000256" key="3">
    <source>
        <dbReference type="ARBA" id="ARBA00023136"/>
    </source>
</evidence>
<dbReference type="PANTHER" id="PTHR47234:SF2">
    <property type="entry name" value="TONB-DEPENDENT RECEPTOR"/>
    <property type="match status" value="1"/>
</dbReference>
<feature type="chain" id="PRO_5044505907" evidence="7">
    <location>
        <begin position="30"/>
        <end position="970"/>
    </location>
</feature>
<dbReference type="Pfam" id="PF00593">
    <property type="entry name" value="TonB_dep_Rec_b-barrel"/>
    <property type="match status" value="1"/>
</dbReference>
<dbReference type="GO" id="GO:0009279">
    <property type="term" value="C:cell outer membrane"/>
    <property type="evidence" value="ECO:0007669"/>
    <property type="project" value="UniProtKB-SubCell"/>
</dbReference>
<keyword evidence="3 5" id="KW-0472">Membrane</keyword>
<dbReference type="PANTHER" id="PTHR47234">
    <property type="match status" value="1"/>
</dbReference>
<name>A0AB74UUF8_9GAMM</name>
<keyword evidence="4" id="KW-0998">Cell outer membrane</keyword>
<dbReference type="InterPro" id="IPR000531">
    <property type="entry name" value="Beta-barrel_TonB"/>
</dbReference>
<gene>
    <name evidence="10" type="ORF">ACFYG5_17775</name>
</gene>
<organism evidence="10">
    <name type="scientific">Rhodanobacter sp. FW102-FHT14D07</name>
    <dbReference type="NCBI Taxonomy" id="3351462"/>
    <lineage>
        <taxon>Bacteria</taxon>
        <taxon>Pseudomonadati</taxon>
        <taxon>Pseudomonadota</taxon>
        <taxon>Gammaproteobacteria</taxon>
        <taxon>Lysobacterales</taxon>
        <taxon>Rhodanobacteraceae</taxon>
        <taxon>Rhodanobacter</taxon>
    </lineage>
</organism>
<dbReference type="AlphaFoldDB" id="A0AB74UUF8"/>
<feature type="region of interest" description="Disordered" evidence="6">
    <location>
        <begin position="34"/>
        <end position="60"/>
    </location>
</feature>
<dbReference type="InterPro" id="IPR037066">
    <property type="entry name" value="Plug_dom_sf"/>
</dbReference>
<feature type="domain" description="TonB-dependent receptor plug" evidence="9">
    <location>
        <begin position="77"/>
        <end position="197"/>
    </location>
</feature>
<comment type="subcellular location">
    <subcellularLocation>
        <location evidence="1 5">Cell outer membrane</location>
    </subcellularLocation>
</comment>
<evidence type="ECO:0000256" key="2">
    <source>
        <dbReference type="ARBA" id="ARBA00022729"/>
    </source>
</evidence>
<dbReference type="PROSITE" id="PS00430">
    <property type="entry name" value="TONB_DEPENDENT_REC_1"/>
    <property type="match status" value="1"/>
</dbReference>
<keyword evidence="5" id="KW-0798">TonB box</keyword>
<evidence type="ECO:0000259" key="9">
    <source>
        <dbReference type="Pfam" id="PF07715"/>
    </source>
</evidence>
<dbReference type="Gene3D" id="2.170.130.10">
    <property type="entry name" value="TonB-dependent receptor, plug domain"/>
    <property type="match status" value="1"/>
</dbReference>
<dbReference type="SUPFAM" id="SSF56935">
    <property type="entry name" value="Porins"/>
    <property type="match status" value="1"/>
</dbReference>
<evidence type="ECO:0000256" key="6">
    <source>
        <dbReference type="SAM" id="MobiDB-lite"/>
    </source>
</evidence>
<evidence type="ECO:0000256" key="4">
    <source>
        <dbReference type="ARBA" id="ARBA00023237"/>
    </source>
</evidence>
<dbReference type="EMBL" id="CP170721">
    <property type="protein sequence ID" value="XIA18379.1"/>
    <property type="molecule type" value="Genomic_DNA"/>
</dbReference>
<comment type="similarity">
    <text evidence="5">Belongs to the TonB-dependent receptor family.</text>
</comment>
<dbReference type="RefSeq" id="WP_395120445.1">
    <property type="nucleotide sequence ID" value="NZ_CP170721.1"/>
</dbReference>
<evidence type="ECO:0000256" key="5">
    <source>
        <dbReference type="RuleBase" id="RU003357"/>
    </source>
</evidence>
<evidence type="ECO:0000313" key="10">
    <source>
        <dbReference type="EMBL" id="XIA18379.1"/>
    </source>
</evidence>
<reference evidence="10" key="1">
    <citation type="submission" date="2024-10" db="EMBL/GenBank/DDBJ databases">
        <authorList>
            <person name="Lesea H.P."/>
            <person name="Kuehl J.V."/>
            <person name="Chandonia J.-M."/>
        </authorList>
    </citation>
    <scope>NUCLEOTIDE SEQUENCE</scope>
    <source>
        <strain evidence="10">FW102-FHT14D07</strain>
    </source>
</reference>
<dbReference type="InterPro" id="IPR036942">
    <property type="entry name" value="Beta-barrel_TonB_sf"/>
</dbReference>
<keyword evidence="2 7" id="KW-0732">Signal</keyword>
<proteinExistence type="inferred from homology"/>
<feature type="compositionally biased region" description="Low complexity" evidence="6">
    <location>
        <begin position="34"/>
        <end position="53"/>
    </location>
</feature>
<accession>A0AB74UUF8</accession>
<dbReference type="Pfam" id="PF07715">
    <property type="entry name" value="Plug"/>
    <property type="match status" value="1"/>
</dbReference>
<dbReference type="InterPro" id="IPR010916">
    <property type="entry name" value="TonB_box_CS"/>
</dbReference>
<feature type="domain" description="TonB-dependent receptor-like beta-barrel" evidence="8">
    <location>
        <begin position="391"/>
        <end position="929"/>
    </location>
</feature>
<dbReference type="InterPro" id="IPR012910">
    <property type="entry name" value="Plug_dom"/>
</dbReference>
<keyword evidence="10" id="KW-0675">Receptor</keyword>
<feature type="signal peptide" evidence="7">
    <location>
        <begin position="1"/>
        <end position="29"/>
    </location>
</feature>
<sequence>MNKFVQRGLQRLPLAIAVVAALQVTPVFAQDQAPATDSASQSTSQQADTTKQQDQNKKAKELETVTVTGTLLKRPEYQTTSPVQVIDVQNNIASGQFDTADFLQTTTAAAGSTQINGQFGGYIVEGGTGIQTVNLRGLGANRTLVLLDGQRPGPAGTRGQTGAGFDLNVIPQVILSNIEVVKDGSSSLYGSDAVSGVVNLITKKRMDRPEMTFAASMPQHGGGEQYTLSFGTGWNFDKGSVVLAAQLDRLNAIELGDRDFLKCSQDRVWGTDGQRIDREDHSVIGGTSLGGCNNLYANSIINYFNPGIRYVPSVDGSTVGPFPGYHPRPNPSKSYGNSPQAYYEDQLNFPFVGDAYAINQRQRASVYAATNFSFGEVNWSTQWLANRRETKTHGYRQFFPIVYNPTDDDYYEPIMPFPSNGKETVDYFYGTTKLEGLFASTDSWSWEVDAGYSRSSGDYSQLAIDARKSGDLGDAANELDTPLVDYFDPGILNGDKMSQLVNAVGMNIKGNTLYTQATAKALATGNLFTLPAGDVGAAFGLEYRHYSIDDQPSEASKNGWLWGSSSAQVTRGQDHVTEAFSEIDVPLLKGLPAVESLSANFSGRAFKYGSIPGTDNVWKTGLNWQITPTFRLRGTLGTSYRAPGLYELYLGNQTGFLGQLGIDPCILWGDSSNDRLRANCAAAGIPANYPGGGASATIYSGGGAGFLKPETSRAKSAGFVWQPTFANLNVALDYFDYNVQGEISQLGASDIVFGCYGSTVYPNSFCNQLVRNPPNAAADPNRITEIHSVYVNINRERTRGYDLQMNYSNDFSFGKLSAEGQITYTMSDIYQLFDSAAASGLSSSEQVGYIGRPKTVARSVISLERGDWTYTWNGQYVSTTRNKDLSNIYTYLGYKGAARDIEASWQLIHNVSVGYERGHWGVLVGIRNVFDTEPDLISPSAGTTVGNAPLYASQYDWYGRTFFARLNYKF</sequence>
<evidence type="ECO:0000259" key="8">
    <source>
        <dbReference type="Pfam" id="PF00593"/>
    </source>
</evidence>
<dbReference type="Gene3D" id="2.40.170.20">
    <property type="entry name" value="TonB-dependent receptor, beta-barrel domain"/>
    <property type="match status" value="1"/>
</dbReference>
<evidence type="ECO:0000256" key="1">
    <source>
        <dbReference type="ARBA" id="ARBA00004442"/>
    </source>
</evidence>